<dbReference type="FunFam" id="2.10.25.10:FF:000001">
    <property type="entry name" value="Tenascin C"/>
    <property type="match status" value="1"/>
</dbReference>
<evidence type="ECO:0000259" key="5">
    <source>
        <dbReference type="PROSITE" id="PS00022"/>
    </source>
</evidence>
<dbReference type="EMBL" id="JAODUP010000012">
    <property type="protein sequence ID" value="KAK2169042.1"/>
    <property type="molecule type" value="Genomic_DNA"/>
</dbReference>
<dbReference type="Gene3D" id="2.60.120.260">
    <property type="entry name" value="Galactose-binding domain-like"/>
    <property type="match status" value="1"/>
</dbReference>
<evidence type="ECO:0000256" key="1">
    <source>
        <dbReference type="ARBA" id="ARBA00022536"/>
    </source>
</evidence>
<reference evidence="7" key="1">
    <citation type="journal article" date="2023" name="Mol. Biol. Evol.">
        <title>Third-Generation Sequencing Reveals the Adaptive Role of the Epigenome in Three Deep-Sea Polychaetes.</title>
        <authorList>
            <person name="Perez M."/>
            <person name="Aroh O."/>
            <person name="Sun Y."/>
            <person name="Lan Y."/>
            <person name="Juniper S.K."/>
            <person name="Young C.R."/>
            <person name="Angers B."/>
            <person name="Qian P.Y."/>
        </authorList>
    </citation>
    <scope>NUCLEOTIDE SEQUENCE</scope>
    <source>
        <strain evidence="7">P08H-3</strain>
    </source>
</reference>
<evidence type="ECO:0000313" key="7">
    <source>
        <dbReference type="EMBL" id="KAK2169042.1"/>
    </source>
</evidence>
<feature type="domain" description="EGF-like" evidence="5 6">
    <location>
        <begin position="119"/>
        <end position="130"/>
    </location>
</feature>
<dbReference type="Proteomes" id="UP001208570">
    <property type="component" value="Unassembled WGS sequence"/>
</dbReference>
<dbReference type="PROSITE" id="PS00022">
    <property type="entry name" value="EGF_1"/>
    <property type="match status" value="1"/>
</dbReference>
<evidence type="ECO:0000313" key="8">
    <source>
        <dbReference type="Proteomes" id="UP001208570"/>
    </source>
</evidence>
<dbReference type="InterPro" id="IPR051216">
    <property type="entry name" value="Teneurin"/>
</dbReference>
<proteinExistence type="predicted"/>
<dbReference type="Pfam" id="PF23106">
    <property type="entry name" value="EGF_Teneurin"/>
    <property type="match status" value="1"/>
</dbReference>
<dbReference type="AlphaFoldDB" id="A0AAD9NG52"/>
<keyword evidence="4" id="KW-0325">Glycoprotein</keyword>
<evidence type="ECO:0000259" key="6">
    <source>
        <dbReference type="PROSITE" id="PS01186"/>
    </source>
</evidence>
<keyword evidence="2" id="KW-0677">Repeat</keyword>
<dbReference type="InterPro" id="IPR057629">
    <property type="entry name" value="Teneurin1-4_GBD"/>
</dbReference>
<dbReference type="PANTHER" id="PTHR11219:SF69">
    <property type="entry name" value="TENEURIN-A"/>
    <property type="match status" value="1"/>
</dbReference>
<protein>
    <recommendedName>
        <fullName evidence="5 6">EGF-like domain-containing protein</fullName>
    </recommendedName>
</protein>
<name>A0AAD9NG52_9ANNE</name>
<dbReference type="InterPro" id="IPR000742">
    <property type="entry name" value="EGF"/>
</dbReference>
<evidence type="ECO:0000256" key="3">
    <source>
        <dbReference type="ARBA" id="ARBA00023157"/>
    </source>
</evidence>
<organism evidence="7 8">
    <name type="scientific">Paralvinella palmiformis</name>
    <dbReference type="NCBI Taxonomy" id="53620"/>
    <lineage>
        <taxon>Eukaryota</taxon>
        <taxon>Metazoa</taxon>
        <taxon>Spiralia</taxon>
        <taxon>Lophotrochozoa</taxon>
        <taxon>Annelida</taxon>
        <taxon>Polychaeta</taxon>
        <taxon>Sedentaria</taxon>
        <taxon>Canalipalpata</taxon>
        <taxon>Terebellida</taxon>
        <taxon>Terebelliformia</taxon>
        <taxon>Alvinellidae</taxon>
        <taxon>Paralvinella</taxon>
    </lineage>
</organism>
<dbReference type="PANTHER" id="PTHR11219">
    <property type="entry name" value="TENEURIN AND N-ACETYLGLUCOSAMINE-1-PHOSPHODIESTER ALPHA-N-ACETYLGLUCOSAMINIDASE"/>
    <property type="match status" value="1"/>
</dbReference>
<sequence length="134" mass="15436">MPHPQTVHYNVTVPEFAVIGVYGRRNVEPSPVQYDFFHVVDGSMIENRRDRYKRNTKRSTRLFSSSFIHHMEEGLWYIFLYNDNDSPQKVTLLGKKHTKAMTGCPKDCLGRGDCIDGQCQCEPGYQGWACSESK</sequence>
<evidence type="ECO:0000256" key="2">
    <source>
        <dbReference type="ARBA" id="ARBA00022737"/>
    </source>
</evidence>
<dbReference type="PROSITE" id="PS01186">
    <property type="entry name" value="EGF_2"/>
    <property type="match status" value="1"/>
</dbReference>
<keyword evidence="8" id="KW-1185">Reference proteome</keyword>
<accession>A0AAD9NG52</accession>
<dbReference type="Pfam" id="PF23093">
    <property type="entry name" value="GBD_Tenm3"/>
    <property type="match status" value="1"/>
</dbReference>
<keyword evidence="3" id="KW-1015">Disulfide bond</keyword>
<comment type="caution">
    <text evidence="7">The sequence shown here is derived from an EMBL/GenBank/DDBJ whole genome shotgun (WGS) entry which is preliminary data.</text>
</comment>
<gene>
    <name evidence="7" type="ORF">LSH36_12g01003</name>
</gene>
<keyword evidence="1" id="KW-0245">EGF-like domain</keyword>
<evidence type="ECO:0000256" key="4">
    <source>
        <dbReference type="ARBA" id="ARBA00023180"/>
    </source>
</evidence>